<evidence type="ECO:0000259" key="2">
    <source>
        <dbReference type="Pfam" id="PF08223"/>
    </source>
</evidence>
<feature type="domain" description="Transcriptional repressor PaaX-like N-terminal" evidence="1">
    <location>
        <begin position="11"/>
        <end position="71"/>
    </location>
</feature>
<accession>A0A543A251</accession>
<comment type="caution">
    <text evidence="4">The sequence shown here is derived from an EMBL/GenBank/DDBJ whole genome shotgun (WGS) entry which is preliminary data.</text>
</comment>
<evidence type="ECO:0000259" key="3">
    <source>
        <dbReference type="Pfam" id="PF20803"/>
    </source>
</evidence>
<evidence type="ECO:0000259" key="1">
    <source>
        <dbReference type="Pfam" id="PF07848"/>
    </source>
</evidence>
<dbReference type="InterPro" id="IPR036388">
    <property type="entry name" value="WH-like_DNA-bd_sf"/>
</dbReference>
<dbReference type="EMBL" id="VFOV01000001">
    <property type="protein sequence ID" value="TQL66654.1"/>
    <property type="molecule type" value="Genomic_DNA"/>
</dbReference>
<dbReference type="GO" id="GO:0006351">
    <property type="term" value="P:DNA-templated transcription"/>
    <property type="evidence" value="ECO:0007669"/>
    <property type="project" value="TreeGrafter"/>
</dbReference>
<dbReference type="Gene3D" id="1.10.10.10">
    <property type="entry name" value="Winged helix-like DNA-binding domain superfamily/Winged helix DNA-binding domain"/>
    <property type="match status" value="1"/>
</dbReference>
<dbReference type="OrthoDB" id="2270427at2"/>
<dbReference type="Pfam" id="PF08223">
    <property type="entry name" value="PaaX_C"/>
    <property type="match status" value="1"/>
</dbReference>
<proteinExistence type="predicted"/>
<evidence type="ECO:0000313" key="5">
    <source>
        <dbReference type="Proteomes" id="UP000320209"/>
    </source>
</evidence>
<dbReference type="Proteomes" id="UP000320209">
    <property type="component" value="Unassembled WGS sequence"/>
</dbReference>
<sequence length="244" mass="26839">MSTPVLKPISARSALLSVLLGADESSLTAREMVAAGSLLGIAETTVRAALSRMASSGDLVREANGYALSARLRRRQARQEEAVRPRTHETGGRWDMFVITQSGRHAHERAELRTSLTELRLAEVREGVWTRPANLDLTWPDAVAGTGEHFVSTPAGDPGQLAARLWDLTGWAQRARQLLAAADTDDHVQRFTACASSVRHLLADPVLPADLLPADWPGDELRASHLRYRRWLIDLRRELSTESA</sequence>
<gene>
    <name evidence="4" type="ORF">FB381_0518</name>
</gene>
<organism evidence="4 5">
    <name type="scientific">Nocardioides albertanoniae</name>
    <dbReference type="NCBI Taxonomy" id="1175486"/>
    <lineage>
        <taxon>Bacteria</taxon>
        <taxon>Bacillati</taxon>
        <taxon>Actinomycetota</taxon>
        <taxon>Actinomycetes</taxon>
        <taxon>Propionibacteriales</taxon>
        <taxon>Nocardioidaceae</taxon>
        <taxon>Nocardioides</taxon>
    </lineage>
</organism>
<dbReference type="Pfam" id="PF07848">
    <property type="entry name" value="PaaX"/>
    <property type="match status" value="1"/>
</dbReference>
<dbReference type="RefSeq" id="WP_141778842.1">
    <property type="nucleotide sequence ID" value="NZ_VFOV01000001.1"/>
</dbReference>
<reference evidence="4 5" key="1">
    <citation type="submission" date="2019-06" db="EMBL/GenBank/DDBJ databases">
        <title>Sequencing the genomes of 1000 actinobacteria strains.</title>
        <authorList>
            <person name="Klenk H.-P."/>
        </authorList>
    </citation>
    <scope>NUCLEOTIDE SEQUENCE [LARGE SCALE GENOMIC DNA]</scope>
    <source>
        <strain evidence="4 5">DSM 25218</strain>
    </source>
</reference>
<dbReference type="InterPro" id="IPR048846">
    <property type="entry name" value="PaaX-like_central"/>
</dbReference>
<dbReference type="InterPro" id="IPR012906">
    <property type="entry name" value="PaaX-like_N"/>
</dbReference>
<protein>
    <submittedName>
        <fullName evidence="4">PaaX family transcriptional regulator</fullName>
    </submittedName>
</protein>
<keyword evidence="5" id="KW-1185">Reference proteome</keyword>
<dbReference type="InterPro" id="IPR013225">
    <property type="entry name" value="PaaX_C"/>
</dbReference>
<dbReference type="Gene3D" id="3.30.70.2650">
    <property type="match status" value="1"/>
</dbReference>
<dbReference type="PANTHER" id="PTHR30319:SF1">
    <property type="entry name" value="TRANSCRIPTIONAL REPRESSOR PAAX"/>
    <property type="match status" value="1"/>
</dbReference>
<name>A0A543A251_9ACTN</name>
<feature type="domain" description="Transcriptional repressor PaaX-like C-terminal" evidence="2">
    <location>
        <begin position="181"/>
        <end position="230"/>
    </location>
</feature>
<dbReference type="PANTHER" id="PTHR30319">
    <property type="entry name" value="PHENYLACETIC ACID REGULATOR-RELATED TRANSCRIPTIONAL REPRESSOR"/>
    <property type="match status" value="1"/>
</dbReference>
<evidence type="ECO:0000313" key="4">
    <source>
        <dbReference type="EMBL" id="TQL66654.1"/>
    </source>
</evidence>
<dbReference type="AlphaFoldDB" id="A0A543A251"/>
<feature type="domain" description="Transcriptional repressor PaaX-like central Cas2-like" evidence="3">
    <location>
        <begin position="89"/>
        <end position="142"/>
    </location>
</feature>
<dbReference type="Gene3D" id="1.20.58.1460">
    <property type="match status" value="1"/>
</dbReference>
<dbReference type="Pfam" id="PF20803">
    <property type="entry name" value="PaaX_M"/>
    <property type="match status" value="1"/>
</dbReference>